<dbReference type="SUPFAM" id="SSF55811">
    <property type="entry name" value="Nudix"/>
    <property type="match status" value="1"/>
</dbReference>
<dbReference type="PANTHER" id="PTHR12318">
    <property type="entry name" value="TESTOSTERONE-REGULATED PROTEIN RP2"/>
    <property type="match status" value="1"/>
</dbReference>
<dbReference type="GO" id="GO:0046872">
    <property type="term" value="F:metal ion binding"/>
    <property type="evidence" value="ECO:0007669"/>
    <property type="project" value="UniProtKB-KW"/>
</dbReference>
<reference evidence="9 10" key="1">
    <citation type="journal article" date="2014" name="Int. J. Syst. Evol. Microbiol.">
        <title>Complete genome sequence of Corynebacterium casei LMG S-19264T (=DSM 44701T), isolated from a smear-ripened cheese.</title>
        <authorList>
            <consortium name="US DOE Joint Genome Institute (JGI-PGF)"/>
            <person name="Walter F."/>
            <person name="Albersmeier A."/>
            <person name="Kalinowski J."/>
            <person name="Ruckert C."/>
        </authorList>
    </citation>
    <scope>NUCLEOTIDE SEQUENCE [LARGE SCALE GENOMIC DNA]</scope>
    <source>
        <strain evidence="9 10">CGMCC 1.16330</strain>
    </source>
</reference>
<evidence type="ECO:0000256" key="4">
    <source>
        <dbReference type="ARBA" id="ARBA00022801"/>
    </source>
</evidence>
<accession>A0A8J2ZFL6</accession>
<dbReference type="InterPro" id="IPR039121">
    <property type="entry name" value="NUDT19"/>
</dbReference>
<keyword evidence="3" id="KW-0479">Metal-binding</keyword>
<dbReference type="InterPro" id="IPR015797">
    <property type="entry name" value="NUDIX_hydrolase-like_dom_sf"/>
</dbReference>
<dbReference type="Gene3D" id="3.90.79.10">
    <property type="entry name" value="Nucleoside Triphosphate Pyrophosphohydrolase"/>
    <property type="match status" value="2"/>
</dbReference>
<sequence length="250" mass="27775">MPDDAARPAVESPAADNPGGADAEGFRPPRSRPVHPRNAATLILWRASARGGPEVLMGRRHARLRFMPNLMVFPGGRVDRADHRAPAISELRPQTRRMLELRAGPSLARALGIAAVRELFEETGLVLGERRGGRVAADLARLDYLCRAVTPADRPMRFNARFLVAPAEAAHGTITGSGELEDLRFHRLDELHAHPVASITRMVLDEFRTWLALSERQRARRDLIVYSGKDHRRAERRTPATSRSGDDISR</sequence>
<comment type="caution">
    <text evidence="9">The sequence shown here is derived from an EMBL/GenBank/DDBJ whole genome shotgun (WGS) entry which is preliminary data.</text>
</comment>
<evidence type="ECO:0000256" key="1">
    <source>
        <dbReference type="ARBA" id="ARBA00001936"/>
    </source>
</evidence>
<evidence type="ECO:0000256" key="3">
    <source>
        <dbReference type="ARBA" id="ARBA00022723"/>
    </source>
</evidence>
<evidence type="ECO:0000256" key="6">
    <source>
        <dbReference type="ARBA" id="ARBA00023211"/>
    </source>
</evidence>
<comment type="cofactor">
    <cofactor evidence="2">
        <name>Mg(2+)</name>
        <dbReference type="ChEBI" id="CHEBI:18420"/>
    </cofactor>
</comment>
<dbReference type="Proteomes" id="UP000597507">
    <property type="component" value="Unassembled WGS sequence"/>
</dbReference>
<keyword evidence="6" id="KW-0464">Manganese</keyword>
<proteinExistence type="predicted"/>
<dbReference type="AlphaFoldDB" id="A0A8J2ZFL6"/>
<evidence type="ECO:0000256" key="5">
    <source>
        <dbReference type="ARBA" id="ARBA00022842"/>
    </source>
</evidence>
<keyword evidence="4 9" id="KW-0378">Hydrolase</keyword>
<organism evidence="9 10">
    <name type="scientific">Caldovatus sediminis</name>
    <dbReference type="NCBI Taxonomy" id="2041189"/>
    <lineage>
        <taxon>Bacteria</taxon>
        <taxon>Pseudomonadati</taxon>
        <taxon>Pseudomonadota</taxon>
        <taxon>Alphaproteobacteria</taxon>
        <taxon>Acetobacterales</taxon>
        <taxon>Roseomonadaceae</taxon>
        <taxon>Caldovatus</taxon>
    </lineage>
</organism>
<dbReference type="PROSITE" id="PS51462">
    <property type="entry name" value="NUDIX"/>
    <property type="match status" value="1"/>
</dbReference>
<dbReference type="EMBL" id="BMKS01000019">
    <property type="protein sequence ID" value="GGG49189.1"/>
    <property type="molecule type" value="Genomic_DNA"/>
</dbReference>
<dbReference type="InterPro" id="IPR000086">
    <property type="entry name" value="NUDIX_hydrolase_dom"/>
</dbReference>
<keyword evidence="10" id="KW-1185">Reference proteome</keyword>
<dbReference type="GO" id="GO:0016818">
    <property type="term" value="F:hydrolase activity, acting on acid anhydrides, in phosphorus-containing anhydrides"/>
    <property type="evidence" value="ECO:0007669"/>
    <property type="project" value="InterPro"/>
</dbReference>
<dbReference type="CDD" id="cd18870">
    <property type="entry name" value="NUDIX_AcylCoAdiphos_Nudt19"/>
    <property type="match status" value="1"/>
</dbReference>
<evidence type="ECO:0000313" key="9">
    <source>
        <dbReference type="EMBL" id="GGG49189.1"/>
    </source>
</evidence>
<evidence type="ECO:0000256" key="7">
    <source>
        <dbReference type="SAM" id="MobiDB-lite"/>
    </source>
</evidence>
<feature type="region of interest" description="Disordered" evidence="7">
    <location>
        <begin position="1"/>
        <end position="35"/>
    </location>
</feature>
<evidence type="ECO:0000256" key="2">
    <source>
        <dbReference type="ARBA" id="ARBA00001946"/>
    </source>
</evidence>
<feature type="region of interest" description="Disordered" evidence="7">
    <location>
        <begin position="230"/>
        <end position="250"/>
    </location>
</feature>
<keyword evidence="5" id="KW-0460">Magnesium</keyword>
<dbReference type="RefSeq" id="WP_188903616.1">
    <property type="nucleotide sequence ID" value="NZ_BMKS01000019.1"/>
</dbReference>
<protein>
    <submittedName>
        <fullName evidence="9">NUDIX hydrolase</fullName>
    </submittedName>
</protein>
<feature type="domain" description="Nudix hydrolase" evidence="8">
    <location>
        <begin position="36"/>
        <end position="209"/>
    </location>
</feature>
<gene>
    <name evidence="9" type="ORF">GCM10010964_40680</name>
</gene>
<name>A0A8J2ZFL6_9PROT</name>
<dbReference type="PANTHER" id="PTHR12318:SF0">
    <property type="entry name" value="ACYL-COENZYME A DIPHOSPHATASE NUDT19"/>
    <property type="match status" value="1"/>
</dbReference>
<evidence type="ECO:0000259" key="8">
    <source>
        <dbReference type="PROSITE" id="PS51462"/>
    </source>
</evidence>
<evidence type="ECO:0000313" key="10">
    <source>
        <dbReference type="Proteomes" id="UP000597507"/>
    </source>
</evidence>
<comment type="cofactor">
    <cofactor evidence="1">
        <name>Mn(2+)</name>
        <dbReference type="ChEBI" id="CHEBI:29035"/>
    </cofactor>
</comment>